<dbReference type="EMBL" id="KI546145">
    <property type="protein sequence ID" value="EST43131.1"/>
    <property type="molecule type" value="Genomic_DNA"/>
</dbReference>
<evidence type="ECO:0000313" key="2">
    <source>
        <dbReference type="EMBL" id="EST43131.1"/>
    </source>
</evidence>
<gene>
    <name evidence="2" type="ORF">SS50377_ee029</name>
</gene>
<name>V6LHD8_9EUKA</name>
<sequence>MVVFTGLIYCCENVARGSTVRAVVQNHKYKLLRKGLPVQNDVSPKQKEVIQQKVFHDKYRWSANLNYYQINVAIGITSILKYNCSFLSYYCNMKYKTAHCQYYHYQKFVCSMRELHETVIFENKCGRLVLTFPIQLTLALFYMFELYDGISRVCKHVYQHSVFSQLYSIQLFRSLPYYHNLHHVKHKCSILFFSWLAYSCIIVFVY</sequence>
<accession>V6LHD8</accession>
<proteinExistence type="predicted"/>
<keyword evidence="1" id="KW-0472">Membrane</keyword>
<organism evidence="2">
    <name type="scientific">Spironucleus salmonicida</name>
    <dbReference type="NCBI Taxonomy" id="348837"/>
    <lineage>
        <taxon>Eukaryota</taxon>
        <taxon>Metamonada</taxon>
        <taxon>Diplomonadida</taxon>
        <taxon>Hexamitidae</taxon>
        <taxon>Hexamitinae</taxon>
        <taxon>Spironucleus</taxon>
    </lineage>
</organism>
<evidence type="ECO:0000256" key="1">
    <source>
        <dbReference type="SAM" id="Phobius"/>
    </source>
</evidence>
<keyword evidence="1" id="KW-1133">Transmembrane helix</keyword>
<reference evidence="2" key="1">
    <citation type="journal article" date="2014" name="PLoS Genet.">
        <title>The Genome of Spironucleus salmonicida Highlights a Fish Pathogen Adapted to Fluctuating Environments.</title>
        <authorList>
            <person name="Xu F."/>
            <person name="Jerlstrom-Hultqvist J."/>
            <person name="Einarsson E."/>
            <person name="Astvaldsson A."/>
            <person name="Svard S.G."/>
            <person name="Andersson J.O."/>
        </authorList>
    </citation>
    <scope>NUCLEOTIDE SEQUENCE</scope>
</reference>
<dbReference type="AlphaFoldDB" id="V6LHD8"/>
<protein>
    <submittedName>
        <fullName evidence="2">Transmembrane domain-containing protein</fullName>
    </submittedName>
</protein>
<feature type="transmembrane region" description="Helical" evidence="1">
    <location>
        <begin position="188"/>
        <end position="205"/>
    </location>
</feature>
<keyword evidence="1 2" id="KW-0812">Transmembrane</keyword>